<dbReference type="InterPro" id="IPR036047">
    <property type="entry name" value="F-box-like_dom_sf"/>
</dbReference>
<evidence type="ECO:0000313" key="1">
    <source>
        <dbReference type="EMBL" id="OQN97553.1"/>
    </source>
</evidence>
<name>A0A1V8SEM9_9PEZI</name>
<sequence>MAAAQVLSLPELLSNILPRLDTKTLLLAQQVNKQWKAVTERSRECQEVLFFRQSMTDSRGMSSTYNPLLLSHDEDFCNHCTDAHFRALDSRDLDGRTLRHRNTPGPSALRMYLTSSPRPYLVEYHVRHSLDYRVEYECIPVDESKAFRYACEPRLYKKAGVPHESEARAHEGDGRLGKRRRFHRCRGKDFGELPMCTVNDK</sequence>
<organism evidence="1 2">
    <name type="scientific">Cryoendolithus antarcticus</name>
    <dbReference type="NCBI Taxonomy" id="1507870"/>
    <lineage>
        <taxon>Eukaryota</taxon>
        <taxon>Fungi</taxon>
        <taxon>Dikarya</taxon>
        <taxon>Ascomycota</taxon>
        <taxon>Pezizomycotina</taxon>
        <taxon>Dothideomycetes</taxon>
        <taxon>Dothideomycetidae</taxon>
        <taxon>Cladosporiales</taxon>
        <taxon>Cladosporiaceae</taxon>
        <taxon>Cryoendolithus</taxon>
    </lineage>
</organism>
<protein>
    <recommendedName>
        <fullName evidence="3">F-box domain-containing protein</fullName>
    </recommendedName>
</protein>
<proteinExistence type="predicted"/>
<dbReference type="STRING" id="1507870.A0A1V8SEM9"/>
<gene>
    <name evidence="1" type="ORF">B0A48_16707</name>
</gene>
<dbReference type="SUPFAM" id="SSF81383">
    <property type="entry name" value="F-box domain"/>
    <property type="match status" value="1"/>
</dbReference>
<dbReference type="Proteomes" id="UP000192596">
    <property type="component" value="Unassembled WGS sequence"/>
</dbReference>
<evidence type="ECO:0000313" key="2">
    <source>
        <dbReference type="Proteomes" id="UP000192596"/>
    </source>
</evidence>
<comment type="caution">
    <text evidence="1">The sequence shown here is derived from an EMBL/GenBank/DDBJ whole genome shotgun (WGS) entry which is preliminary data.</text>
</comment>
<reference evidence="2" key="1">
    <citation type="submission" date="2017-03" db="EMBL/GenBank/DDBJ databases">
        <title>Genomes of endolithic fungi from Antarctica.</title>
        <authorList>
            <person name="Coleine C."/>
            <person name="Masonjones S."/>
            <person name="Stajich J.E."/>
        </authorList>
    </citation>
    <scope>NUCLEOTIDE SEQUENCE [LARGE SCALE GENOMIC DNA]</scope>
    <source>
        <strain evidence="2">CCFEE 5527</strain>
    </source>
</reference>
<accession>A0A1V8SEM9</accession>
<dbReference type="AlphaFoldDB" id="A0A1V8SEM9"/>
<dbReference type="Gene3D" id="1.20.1280.50">
    <property type="match status" value="1"/>
</dbReference>
<dbReference type="EMBL" id="NAJO01000053">
    <property type="protein sequence ID" value="OQN97553.1"/>
    <property type="molecule type" value="Genomic_DNA"/>
</dbReference>
<keyword evidence="2" id="KW-1185">Reference proteome</keyword>
<dbReference type="OrthoDB" id="3800738at2759"/>
<evidence type="ECO:0008006" key="3">
    <source>
        <dbReference type="Google" id="ProtNLM"/>
    </source>
</evidence>
<dbReference type="InParanoid" id="A0A1V8SEM9"/>